<organism evidence="2">
    <name type="scientific">uncultured Gemmatimonadaceae bacterium</name>
    <dbReference type="NCBI Taxonomy" id="246130"/>
    <lineage>
        <taxon>Bacteria</taxon>
        <taxon>Pseudomonadati</taxon>
        <taxon>Gemmatimonadota</taxon>
        <taxon>Gemmatimonadia</taxon>
        <taxon>Gemmatimonadales</taxon>
        <taxon>Gemmatimonadaceae</taxon>
        <taxon>environmental samples</taxon>
    </lineage>
</organism>
<accession>A0A6J4M333</accession>
<keyword evidence="2" id="KW-0548">Nucleotidyltransferase</keyword>
<proteinExistence type="predicted"/>
<dbReference type="Gene3D" id="1.10.150.870">
    <property type="match status" value="1"/>
</dbReference>
<protein>
    <submittedName>
        <fullName evidence="2">DNA polymerase III alpha subunit</fullName>
        <ecNumber evidence="2">2.7.7.7</ecNumber>
    </submittedName>
</protein>
<dbReference type="PANTHER" id="PTHR32294">
    <property type="entry name" value="DNA POLYMERASE III SUBUNIT ALPHA"/>
    <property type="match status" value="1"/>
</dbReference>
<evidence type="ECO:0000313" key="2">
    <source>
        <dbReference type="EMBL" id="CAA9348505.1"/>
    </source>
</evidence>
<dbReference type="EMBL" id="CADCTX010000771">
    <property type="protein sequence ID" value="CAA9348505.1"/>
    <property type="molecule type" value="Genomic_DNA"/>
</dbReference>
<dbReference type="AlphaFoldDB" id="A0A6J4M333"/>
<dbReference type="GO" id="GO:0008408">
    <property type="term" value="F:3'-5' exonuclease activity"/>
    <property type="evidence" value="ECO:0007669"/>
    <property type="project" value="InterPro"/>
</dbReference>
<dbReference type="EC" id="2.7.7.7" evidence="2"/>
<dbReference type="Pfam" id="PF14579">
    <property type="entry name" value="HHH_6"/>
    <property type="match status" value="1"/>
</dbReference>
<feature type="domain" description="DNA polymerase helix-hairpin-helix motif" evidence="1">
    <location>
        <begin position="4"/>
        <end position="92"/>
    </location>
</feature>
<feature type="non-terminal residue" evidence="2">
    <location>
        <position position="1"/>
    </location>
</feature>
<dbReference type="GO" id="GO:0003887">
    <property type="term" value="F:DNA-directed DNA polymerase activity"/>
    <property type="evidence" value="ECO:0007669"/>
    <property type="project" value="UniProtKB-EC"/>
</dbReference>
<dbReference type="InterPro" id="IPR004805">
    <property type="entry name" value="DnaE2/DnaE/PolC"/>
</dbReference>
<evidence type="ECO:0000259" key="1">
    <source>
        <dbReference type="Pfam" id="PF14579"/>
    </source>
</evidence>
<gene>
    <name evidence="2" type="ORF">AVDCRST_MAG40-2771</name>
</gene>
<keyword evidence="2" id="KW-0808">Transferase</keyword>
<name>A0A6J4M333_9BACT</name>
<sequence>RELGIEILPPDVNESGYKFTVITDEQVRFGLGAIRNVGLGAIDSILAARFEKPFASIFDLCERVDLRLCNKRVFEALIAAGALDSLGGHRAQYLAVLDTAIQEAALKQDELASGQGSLFGGDGGADKKAQQQQLVLPNLAPMGDSERLTREKEILGFYISGHPLEPFRTECELFATHEVSDLGGWTPEPMALGVVVTAIKRQMSKRSGAEFARLTVEDFSGSSEVLVFPEAWSVLADRVRTDVPVLLKGGYSKRDQDAETPTFIVDKVTPFAELRTNGNVAVSLELHPGAGVLAAAMQDVRLVAEAHPGTAPLEVRWKDGQGGTARFRSRTLTLAASGPALTELRNLLGAERVKLVRGG</sequence>
<dbReference type="PANTHER" id="PTHR32294:SF0">
    <property type="entry name" value="DNA POLYMERASE III SUBUNIT ALPHA"/>
    <property type="match status" value="1"/>
</dbReference>
<dbReference type="CDD" id="cd04485">
    <property type="entry name" value="DnaE_OBF"/>
    <property type="match status" value="1"/>
</dbReference>
<dbReference type="GO" id="GO:0006260">
    <property type="term" value="P:DNA replication"/>
    <property type="evidence" value="ECO:0007669"/>
    <property type="project" value="InterPro"/>
</dbReference>
<dbReference type="InterPro" id="IPR029460">
    <property type="entry name" value="DNAPol_HHH"/>
</dbReference>
<reference evidence="2" key="1">
    <citation type="submission" date="2020-02" db="EMBL/GenBank/DDBJ databases">
        <authorList>
            <person name="Meier V. D."/>
        </authorList>
    </citation>
    <scope>NUCLEOTIDE SEQUENCE</scope>
    <source>
        <strain evidence="2">AVDCRST_MAG40</strain>
    </source>
</reference>